<dbReference type="Gene3D" id="3.20.20.70">
    <property type="entry name" value="Aldolase class I"/>
    <property type="match status" value="1"/>
</dbReference>
<dbReference type="InterPro" id="IPR031705">
    <property type="entry name" value="Glyco_hydro_36_C"/>
</dbReference>
<dbReference type="Pfam" id="PF16874">
    <property type="entry name" value="Glyco_hydro_36C"/>
    <property type="match status" value="1"/>
</dbReference>
<dbReference type="Gene3D" id="2.70.98.60">
    <property type="entry name" value="alpha-galactosidase from lactobacil brevis"/>
    <property type="match status" value="1"/>
</dbReference>
<dbReference type="InterPro" id="IPR000111">
    <property type="entry name" value="Glyco_hydro_27/36_CS"/>
</dbReference>
<dbReference type="Pfam" id="PF02065">
    <property type="entry name" value="Melibiase"/>
    <property type="match status" value="1"/>
</dbReference>
<dbReference type="InterPro" id="IPR050985">
    <property type="entry name" value="Alpha-glycosidase_related"/>
</dbReference>
<evidence type="ECO:0000259" key="6">
    <source>
        <dbReference type="Pfam" id="PF16875"/>
    </source>
</evidence>
<evidence type="ECO:0000256" key="4">
    <source>
        <dbReference type="ARBA" id="ARBA00023295"/>
    </source>
</evidence>
<dbReference type="InterPro" id="IPR017853">
    <property type="entry name" value="GH"/>
</dbReference>
<dbReference type="AlphaFoldDB" id="A0A6J6PSM9"/>
<dbReference type="CDD" id="cd14791">
    <property type="entry name" value="GH36"/>
    <property type="match status" value="1"/>
</dbReference>
<evidence type="ECO:0000313" key="7">
    <source>
        <dbReference type="EMBL" id="CAB4700053.1"/>
    </source>
</evidence>
<name>A0A6J6PSM9_9ZZZZ</name>
<dbReference type="InterPro" id="IPR013785">
    <property type="entry name" value="Aldolase_TIM"/>
</dbReference>
<gene>
    <name evidence="7" type="ORF">UFOPK2366_01224</name>
</gene>
<dbReference type="PANTHER" id="PTHR43053:SF3">
    <property type="entry name" value="ALPHA-GALACTOSIDASE C-RELATED"/>
    <property type="match status" value="1"/>
</dbReference>
<proteinExistence type="predicted"/>
<dbReference type="InterPro" id="IPR013780">
    <property type="entry name" value="Glyco_hydro_b"/>
</dbReference>
<evidence type="ECO:0000256" key="3">
    <source>
        <dbReference type="ARBA" id="ARBA00022801"/>
    </source>
</evidence>
<evidence type="ECO:0000256" key="2">
    <source>
        <dbReference type="ARBA" id="ARBA00012755"/>
    </source>
</evidence>
<dbReference type="GO" id="GO:0016052">
    <property type="term" value="P:carbohydrate catabolic process"/>
    <property type="evidence" value="ECO:0007669"/>
    <property type="project" value="InterPro"/>
</dbReference>
<organism evidence="7">
    <name type="scientific">freshwater metagenome</name>
    <dbReference type="NCBI Taxonomy" id="449393"/>
    <lineage>
        <taxon>unclassified sequences</taxon>
        <taxon>metagenomes</taxon>
        <taxon>ecological metagenomes</taxon>
    </lineage>
</organism>
<evidence type="ECO:0000256" key="1">
    <source>
        <dbReference type="ARBA" id="ARBA00001255"/>
    </source>
</evidence>
<feature type="domain" description="Glycosyl hydrolase family 36 C-terminal" evidence="5">
    <location>
        <begin position="606"/>
        <end position="690"/>
    </location>
</feature>
<dbReference type="InterPro" id="IPR031704">
    <property type="entry name" value="Glyco_hydro_36_N"/>
</dbReference>
<dbReference type="GO" id="GO:0004557">
    <property type="term" value="F:alpha-galactosidase activity"/>
    <property type="evidence" value="ECO:0007669"/>
    <property type="project" value="UniProtKB-EC"/>
</dbReference>
<dbReference type="EMBL" id="CAEZXM010000230">
    <property type="protein sequence ID" value="CAB4700053.1"/>
    <property type="molecule type" value="Genomic_DNA"/>
</dbReference>
<feature type="domain" description="Glycosyl hydrolase family 36 N-terminal" evidence="6">
    <location>
        <begin position="20"/>
        <end position="247"/>
    </location>
</feature>
<sequence length="704" mass="77916">MLIHLTGSWASVIVDLSTGVPTIRHWGALLGRDIDLDAIVAATTRPIAHGGLDIEAPVSLVPEHGSGFTGHPGLLGHRRRGTAWAPRFSYESHTMGDDNSVTAHAIDTVAQLRLTSVISLGDVLCVRVTLTNLSTTDRYLLDQLDIALPLPAQANELMQFSGRWTRELHPHRVAFERGSFVTENRRGRTSHENPPLMFVGTHAFGEWHGEVWGAHLAWSGNHHTRAEVLADGRRYIQMGEQFHPGEISIDAGASYTTPELIATYSPNGLTQAAWGFHRSMRQRAAHPTTPRPVLLNTWEAVYFDHNHERLTQLADAAAAAGIERFVLDDGWFGSRRDDRRGLGDWWVSPEVYPHGLATLIDHVRSLGMEFGIWVEPEMVNPDSDLYRAHPDWALVTEGYEPVLGRNQLVLNLAHPGAYAHVLGQLDALLRDHDIAYVKWDMNRDHVHGSGADGSAGTHAQTEALYRLIDELTALHPLVEIESCSSGGGRIDHEILRRTRRVWTSDCNDALERQTIQRSASMFIPPEVMGAHIGPRRSHTTGRNHSLSFRIATAMFGHLGVECNLLDMTEAERSGVAEGIAIHKRFRSLLHTGDVVRFDSTTAAAHAHGVYSPDRREALVAYTQLQTDMSLTPAPLRLPGLVADRLYRVERVALPLDRAERGPARAQPSWLKDGITLSGHHLAVLGLQLPVMNPETALLISIRCH</sequence>
<dbReference type="Pfam" id="PF16875">
    <property type="entry name" value="Glyco_hydro_36N"/>
    <property type="match status" value="1"/>
</dbReference>
<comment type="catalytic activity">
    <reaction evidence="1">
        <text>Hydrolysis of terminal, non-reducing alpha-D-galactose residues in alpha-D-galactosides, including galactose oligosaccharides, galactomannans and galactolipids.</text>
        <dbReference type="EC" id="3.2.1.22"/>
    </reaction>
</comment>
<dbReference type="EC" id="3.2.1.22" evidence="2"/>
<evidence type="ECO:0000259" key="5">
    <source>
        <dbReference type="Pfam" id="PF16874"/>
    </source>
</evidence>
<dbReference type="Gene3D" id="2.60.40.1180">
    <property type="entry name" value="Golgi alpha-mannosidase II"/>
    <property type="match status" value="1"/>
</dbReference>
<dbReference type="SUPFAM" id="SSF51445">
    <property type="entry name" value="(Trans)glycosidases"/>
    <property type="match status" value="1"/>
</dbReference>
<reference evidence="7" key="1">
    <citation type="submission" date="2020-05" db="EMBL/GenBank/DDBJ databases">
        <authorList>
            <person name="Chiriac C."/>
            <person name="Salcher M."/>
            <person name="Ghai R."/>
            <person name="Kavagutti S V."/>
        </authorList>
    </citation>
    <scope>NUCLEOTIDE SEQUENCE</scope>
</reference>
<dbReference type="InterPro" id="IPR038417">
    <property type="entry name" value="Alpga-gal_N_sf"/>
</dbReference>
<dbReference type="PIRSF" id="PIRSF005536">
    <property type="entry name" value="Agal"/>
    <property type="match status" value="1"/>
</dbReference>
<dbReference type="PANTHER" id="PTHR43053">
    <property type="entry name" value="GLYCOSIDASE FAMILY 31"/>
    <property type="match status" value="1"/>
</dbReference>
<protein>
    <recommendedName>
        <fullName evidence="2">alpha-galactosidase</fullName>
        <ecNumber evidence="2">3.2.1.22</ecNumber>
    </recommendedName>
</protein>
<dbReference type="InterPro" id="IPR002252">
    <property type="entry name" value="Glyco_hydro_36"/>
</dbReference>
<accession>A0A6J6PSM9</accession>
<keyword evidence="3" id="KW-0378">Hydrolase</keyword>
<dbReference type="PROSITE" id="PS00512">
    <property type="entry name" value="ALPHA_GALACTOSIDASE"/>
    <property type="match status" value="1"/>
</dbReference>
<dbReference type="FunFam" id="3.20.20.70:FF:000118">
    <property type="entry name" value="Alpha-galactosidase"/>
    <property type="match status" value="1"/>
</dbReference>
<keyword evidence="4" id="KW-0326">Glycosidase</keyword>
<dbReference type="PRINTS" id="PR00743">
    <property type="entry name" value="GLHYDRLASE36"/>
</dbReference>